<feature type="compositionally biased region" description="Low complexity" evidence="6">
    <location>
        <begin position="262"/>
        <end position="273"/>
    </location>
</feature>
<keyword evidence="2" id="KW-1003">Cell membrane</keyword>
<dbReference type="Proteomes" id="UP000462014">
    <property type="component" value="Unassembled WGS sequence"/>
</dbReference>
<evidence type="ECO:0000256" key="1">
    <source>
        <dbReference type="ARBA" id="ARBA00004651"/>
    </source>
</evidence>
<dbReference type="SUPFAM" id="SSF53850">
    <property type="entry name" value="Periplasmic binding protein-like II"/>
    <property type="match status" value="1"/>
</dbReference>
<evidence type="ECO:0000256" key="3">
    <source>
        <dbReference type="ARBA" id="ARBA00022692"/>
    </source>
</evidence>
<name>A0A7K1SST8_9SPHI</name>
<accession>A0A7K1SST8</accession>
<dbReference type="Gene3D" id="3.40.190.10">
    <property type="entry name" value="Periplasmic binding protein-like II"/>
    <property type="match status" value="1"/>
</dbReference>
<evidence type="ECO:0000313" key="10">
    <source>
        <dbReference type="Proteomes" id="UP000462014"/>
    </source>
</evidence>
<dbReference type="RefSeq" id="WP_157563802.1">
    <property type="nucleotide sequence ID" value="NZ_WPIK01000002.1"/>
</dbReference>
<dbReference type="GO" id="GO:0140359">
    <property type="term" value="F:ABC-type transporter activity"/>
    <property type="evidence" value="ECO:0007669"/>
    <property type="project" value="InterPro"/>
</dbReference>
<proteinExistence type="predicted"/>
<evidence type="ECO:0000256" key="7">
    <source>
        <dbReference type="SAM" id="Phobius"/>
    </source>
</evidence>
<dbReference type="Pfam" id="PF12698">
    <property type="entry name" value="ABC2_membrane_3"/>
    <property type="match status" value="1"/>
</dbReference>
<feature type="transmembrane region" description="Helical" evidence="7">
    <location>
        <begin position="369"/>
        <end position="390"/>
    </location>
</feature>
<dbReference type="InterPro" id="IPR051449">
    <property type="entry name" value="ABC-2_transporter_component"/>
</dbReference>
<protein>
    <submittedName>
        <fullName evidence="9">ABC transporter permease</fullName>
    </submittedName>
</protein>
<feature type="transmembrane region" description="Helical" evidence="7">
    <location>
        <begin position="21"/>
        <end position="43"/>
    </location>
</feature>
<reference evidence="9 10" key="1">
    <citation type="submission" date="2019-12" db="EMBL/GenBank/DDBJ databases">
        <title>Mucilaginibacter sp. HMF7410 genome sequencing and assembly.</title>
        <authorList>
            <person name="Kang H."/>
            <person name="Cha I."/>
            <person name="Kim H."/>
            <person name="Joh K."/>
        </authorList>
    </citation>
    <scope>NUCLEOTIDE SEQUENCE [LARGE SCALE GENOMIC DNA]</scope>
    <source>
        <strain evidence="9 10">HMF7410</strain>
    </source>
</reference>
<feature type="transmembrane region" description="Helical" evidence="7">
    <location>
        <begin position="397"/>
        <end position="419"/>
    </location>
</feature>
<dbReference type="InterPro" id="IPR013525">
    <property type="entry name" value="ABC2_TM"/>
</dbReference>
<sequence length="443" mass="49268">MNKTLLIIQREYLARVKKKSFILMTFLVPGLILAMYGVIYLIAANSDSLNKVRQVKVIDESGVFAGKLKDHKNIHFTTAKQSLPEAKKSAKKNEDLFILFIGKDFTNKGNVQIFSEKKPNFALVNEVENQLNTIATSNNMAAAGIDVMKISTLKSNISAETKQLTDDGEKDSNLASAYGIGVASAILIYISLFIYGSQVMRGVIEEKTNRVIEVIVSSVKPFQLMLGKILGVGLVGLTQFLLWIILSTTVTNIAEKAFTKNETTTEQSSNQTQIKGGKNSTAQAQMPIGNPVMSFLKTLEGVNYVYILGCFIFYFLSGYLLYSALFAAVGSAVDSETETQQFMFPITLPLLFTYILSFAFLVNNPDSTLAFWLSIIPFTAPIAMMVRVPFGVPDWQLALSMVMMIAGFLFTTWVAARIYRVGVLMYGKKTSYKELAKWFFYKE</sequence>
<comment type="subcellular location">
    <subcellularLocation>
        <location evidence="1">Cell membrane</location>
        <topology evidence="1">Multi-pass membrane protein</topology>
    </subcellularLocation>
</comment>
<keyword evidence="3 7" id="KW-0812">Transmembrane</keyword>
<evidence type="ECO:0000256" key="6">
    <source>
        <dbReference type="SAM" id="MobiDB-lite"/>
    </source>
</evidence>
<feature type="domain" description="ABC-2 type transporter transmembrane" evidence="8">
    <location>
        <begin position="19"/>
        <end position="416"/>
    </location>
</feature>
<feature type="transmembrane region" description="Helical" evidence="7">
    <location>
        <begin position="175"/>
        <end position="195"/>
    </location>
</feature>
<dbReference type="GO" id="GO:0005886">
    <property type="term" value="C:plasma membrane"/>
    <property type="evidence" value="ECO:0007669"/>
    <property type="project" value="UniProtKB-SubCell"/>
</dbReference>
<feature type="transmembrane region" description="Helical" evidence="7">
    <location>
        <begin position="342"/>
        <end position="363"/>
    </location>
</feature>
<feature type="transmembrane region" description="Helical" evidence="7">
    <location>
        <begin position="304"/>
        <end position="330"/>
    </location>
</feature>
<keyword evidence="4 7" id="KW-1133">Transmembrane helix</keyword>
<dbReference type="PANTHER" id="PTHR30294">
    <property type="entry name" value="MEMBRANE COMPONENT OF ABC TRANSPORTER YHHJ-RELATED"/>
    <property type="match status" value="1"/>
</dbReference>
<feature type="region of interest" description="Disordered" evidence="6">
    <location>
        <begin position="262"/>
        <end position="281"/>
    </location>
</feature>
<evidence type="ECO:0000256" key="2">
    <source>
        <dbReference type="ARBA" id="ARBA00022475"/>
    </source>
</evidence>
<dbReference type="AlphaFoldDB" id="A0A7K1SST8"/>
<comment type="caution">
    <text evidence="9">The sequence shown here is derived from an EMBL/GenBank/DDBJ whole genome shotgun (WGS) entry which is preliminary data.</text>
</comment>
<dbReference type="PANTHER" id="PTHR30294:SF29">
    <property type="entry name" value="MULTIDRUG ABC TRANSPORTER PERMEASE YBHS-RELATED"/>
    <property type="match status" value="1"/>
</dbReference>
<evidence type="ECO:0000256" key="5">
    <source>
        <dbReference type="ARBA" id="ARBA00023136"/>
    </source>
</evidence>
<organism evidence="9 10">
    <name type="scientific">Mucilaginibacter arboris</name>
    <dbReference type="NCBI Taxonomy" id="2682090"/>
    <lineage>
        <taxon>Bacteria</taxon>
        <taxon>Pseudomonadati</taxon>
        <taxon>Bacteroidota</taxon>
        <taxon>Sphingobacteriia</taxon>
        <taxon>Sphingobacteriales</taxon>
        <taxon>Sphingobacteriaceae</taxon>
        <taxon>Mucilaginibacter</taxon>
    </lineage>
</organism>
<evidence type="ECO:0000313" key="9">
    <source>
        <dbReference type="EMBL" id="MVN20355.1"/>
    </source>
</evidence>
<keyword evidence="5 7" id="KW-0472">Membrane</keyword>
<evidence type="ECO:0000256" key="4">
    <source>
        <dbReference type="ARBA" id="ARBA00022989"/>
    </source>
</evidence>
<dbReference type="EMBL" id="WPIK01000002">
    <property type="protein sequence ID" value="MVN20355.1"/>
    <property type="molecule type" value="Genomic_DNA"/>
</dbReference>
<gene>
    <name evidence="9" type="ORF">GO621_02240</name>
</gene>
<evidence type="ECO:0000259" key="8">
    <source>
        <dbReference type="Pfam" id="PF12698"/>
    </source>
</evidence>
<keyword evidence="10" id="KW-1185">Reference proteome</keyword>